<protein>
    <submittedName>
        <fullName evidence="2">Unnamed protein product</fullName>
    </submittedName>
</protein>
<name>A0A9W6TWI7_9STRA</name>
<comment type="caution">
    <text evidence="2">The sequence shown here is derived from an EMBL/GenBank/DDBJ whole genome shotgun (WGS) entry which is preliminary data.</text>
</comment>
<feature type="region of interest" description="Disordered" evidence="1">
    <location>
        <begin position="324"/>
        <end position="364"/>
    </location>
</feature>
<sequence>MKLDWHRNGGLPDRDMISRWAGNHSLIVKRLKTIRASPHTASESGLRPLGDDDEDFVCPTLQELRKVKVEYLPPAGAIRTEDSLLTLHDRLWIPPDAAELLQRMGIVHFDYLYMGENYGDSKYLLVLKDHASHYCELSACDAPQGGRSRLQQRRLSKKRERGENLENFAVSDYVLRSRVDEKHGNKLQVTWVGPYCVVHADAHLFGLQHLVTGDELDVHASWLKVYGDRSLEVTDERLEHVSSQGIILAVDKLNEHQWNGSIKDYAICVSWKGIQQIDDSYEPVKSFVKEIRVLIDNYATKANGPKFTEYRNKLQVVVMEPTLSLPPTRSQPPAAHQPRASQDTVDQPQRRTSNRKGGDVNPQE</sequence>
<organism evidence="2 3">
    <name type="scientific">Phytophthora fragariaefolia</name>
    <dbReference type="NCBI Taxonomy" id="1490495"/>
    <lineage>
        <taxon>Eukaryota</taxon>
        <taxon>Sar</taxon>
        <taxon>Stramenopiles</taxon>
        <taxon>Oomycota</taxon>
        <taxon>Peronosporomycetes</taxon>
        <taxon>Peronosporales</taxon>
        <taxon>Peronosporaceae</taxon>
        <taxon>Phytophthora</taxon>
    </lineage>
</organism>
<feature type="compositionally biased region" description="Polar residues" evidence="1">
    <location>
        <begin position="339"/>
        <end position="351"/>
    </location>
</feature>
<evidence type="ECO:0000256" key="1">
    <source>
        <dbReference type="SAM" id="MobiDB-lite"/>
    </source>
</evidence>
<gene>
    <name evidence="2" type="ORF">Pfra01_000253500</name>
</gene>
<keyword evidence="3" id="KW-1185">Reference proteome</keyword>
<dbReference type="AlphaFoldDB" id="A0A9W6TWI7"/>
<dbReference type="Proteomes" id="UP001165121">
    <property type="component" value="Unassembled WGS sequence"/>
</dbReference>
<dbReference type="EMBL" id="BSXT01000203">
    <property type="protein sequence ID" value="GMF20662.1"/>
    <property type="molecule type" value="Genomic_DNA"/>
</dbReference>
<dbReference type="OrthoDB" id="433924at2759"/>
<evidence type="ECO:0000313" key="3">
    <source>
        <dbReference type="Proteomes" id="UP001165121"/>
    </source>
</evidence>
<proteinExistence type="predicted"/>
<reference evidence="2" key="1">
    <citation type="submission" date="2023-04" db="EMBL/GenBank/DDBJ databases">
        <title>Phytophthora fragariaefolia NBRC 109709.</title>
        <authorList>
            <person name="Ichikawa N."/>
            <person name="Sato H."/>
            <person name="Tonouchi N."/>
        </authorList>
    </citation>
    <scope>NUCLEOTIDE SEQUENCE</scope>
    <source>
        <strain evidence="2">NBRC 109709</strain>
    </source>
</reference>
<accession>A0A9W6TWI7</accession>
<evidence type="ECO:0000313" key="2">
    <source>
        <dbReference type="EMBL" id="GMF20662.1"/>
    </source>
</evidence>